<dbReference type="AlphaFoldDB" id="A0A2U9TIH2"/>
<dbReference type="SUPFAM" id="SSF54593">
    <property type="entry name" value="Glyoxalase/Bleomycin resistance protein/Dihydroxybiphenyl dioxygenase"/>
    <property type="match status" value="1"/>
</dbReference>
<dbReference type="CDD" id="cd06588">
    <property type="entry name" value="PhnB_like"/>
    <property type="match status" value="1"/>
</dbReference>
<protein>
    <recommendedName>
        <fullName evidence="1">PhnB-like domain-containing protein</fullName>
    </recommendedName>
</protein>
<name>A0A2U9TIH2_9GAMM</name>
<dbReference type="InterPro" id="IPR029068">
    <property type="entry name" value="Glyas_Bleomycin-R_OHBP_Dase"/>
</dbReference>
<dbReference type="InterPro" id="IPR028973">
    <property type="entry name" value="PhnB-like"/>
</dbReference>
<proteinExistence type="predicted"/>
<organism evidence="2 3">
    <name type="scientific">Marilutibacter maris</name>
    <dbReference type="NCBI Taxonomy" id="1605891"/>
    <lineage>
        <taxon>Bacteria</taxon>
        <taxon>Pseudomonadati</taxon>
        <taxon>Pseudomonadota</taxon>
        <taxon>Gammaproteobacteria</taxon>
        <taxon>Lysobacterales</taxon>
        <taxon>Lysobacteraceae</taxon>
        <taxon>Marilutibacter</taxon>
    </lineage>
</organism>
<dbReference type="PANTHER" id="PTHR33990">
    <property type="entry name" value="PROTEIN YJDN-RELATED"/>
    <property type="match status" value="1"/>
</dbReference>
<sequence>MQFIPYMCDFNGKCREAFDFYAQALGGEVVGRMTYGESPMCDQMPPDSKDLVMHSCLMVGEATIMGADGPPPENAGTDSTTINVTVDTPEEAERVWAAMTDGGEIKMPLQETFWALRWGMLVDRYGKPWMINCLRPSEDCPTPGKAA</sequence>
<dbReference type="Proteomes" id="UP000249447">
    <property type="component" value="Chromosome"/>
</dbReference>
<evidence type="ECO:0000313" key="2">
    <source>
        <dbReference type="EMBL" id="AWV07910.1"/>
    </source>
</evidence>
<evidence type="ECO:0000313" key="3">
    <source>
        <dbReference type="Proteomes" id="UP000249447"/>
    </source>
</evidence>
<dbReference type="RefSeq" id="WP_111266977.1">
    <property type="nucleotide sequence ID" value="NZ_CP029843.1"/>
</dbReference>
<dbReference type="EMBL" id="CP029843">
    <property type="protein sequence ID" value="AWV07910.1"/>
    <property type="molecule type" value="Genomic_DNA"/>
</dbReference>
<dbReference type="Pfam" id="PF06983">
    <property type="entry name" value="3-dmu-9_3-mt"/>
    <property type="match status" value="1"/>
</dbReference>
<keyword evidence="3" id="KW-1185">Reference proteome</keyword>
<dbReference type="OrthoDB" id="9795306at2"/>
<evidence type="ECO:0000259" key="1">
    <source>
        <dbReference type="Pfam" id="PF06983"/>
    </source>
</evidence>
<dbReference type="PANTHER" id="PTHR33990:SF1">
    <property type="entry name" value="PROTEIN YJDN"/>
    <property type="match status" value="1"/>
</dbReference>
<dbReference type="KEGG" id="lmb:C9I47_2227"/>
<reference evidence="2 3" key="1">
    <citation type="submission" date="2018-05" db="EMBL/GenBank/DDBJ databases">
        <title>The complete genome of Lysobacter maris HZ9B, a marine bacterium antagonistic against terrestrial plant pathogens.</title>
        <authorList>
            <person name="Zhang X.-Q."/>
        </authorList>
    </citation>
    <scope>NUCLEOTIDE SEQUENCE [LARGE SCALE GENOMIC DNA]</scope>
    <source>
        <strain evidence="2 3">HZ9B</strain>
    </source>
</reference>
<dbReference type="Gene3D" id="3.10.180.10">
    <property type="entry name" value="2,3-Dihydroxybiphenyl 1,2-Dioxygenase, domain 1"/>
    <property type="match status" value="1"/>
</dbReference>
<gene>
    <name evidence="2" type="ORF">C9I47_2227</name>
</gene>
<feature type="domain" description="PhnB-like" evidence="1">
    <location>
        <begin position="10"/>
        <end position="131"/>
    </location>
</feature>
<accession>A0A2U9TIH2</accession>